<dbReference type="EMBL" id="CDRZ01000271">
    <property type="protein sequence ID" value="CEO90075.1"/>
    <property type="molecule type" value="Genomic_DNA"/>
</dbReference>
<dbReference type="AlphaFoldDB" id="A0A0B7MJ47"/>
<dbReference type="SUPFAM" id="SSF88723">
    <property type="entry name" value="PIN domain-like"/>
    <property type="match status" value="1"/>
</dbReference>
<dbReference type="OrthoDB" id="335825at2"/>
<dbReference type="CDD" id="cd09854">
    <property type="entry name" value="PIN_VapC-like"/>
    <property type="match status" value="1"/>
</dbReference>
<dbReference type="PANTHER" id="PTHR34610">
    <property type="entry name" value="SSL7007 PROTEIN"/>
    <property type="match status" value="1"/>
</dbReference>
<feature type="domain" description="PIN" evidence="1">
    <location>
        <begin position="1"/>
        <end position="114"/>
    </location>
</feature>
<dbReference type="Gene3D" id="3.40.50.1010">
    <property type="entry name" value="5'-nuclease"/>
    <property type="match status" value="1"/>
</dbReference>
<organism evidence="2 3">
    <name type="scientific">Syntrophaceticus schinkii</name>
    <dbReference type="NCBI Taxonomy" id="499207"/>
    <lineage>
        <taxon>Bacteria</taxon>
        <taxon>Bacillati</taxon>
        <taxon>Bacillota</taxon>
        <taxon>Clostridia</taxon>
        <taxon>Thermoanaerobacterales</taxon>
        <taxon>Thermoanaerobacterales Family III. Incertae Sedis</taxon>
        <taxon>Syntrophaceticus</taxon>
    </lineage>
</organism>
<dbReference type="NCBIfam" id="TIGR00305">
    <property type="entry name" value="putative toxin-antitoxin system toxin component, PIN family"/>
    <property type="match status" value="1"/>
</dbReference>
<dbReference type="Proteomes" id="UP000046155">
    <property type="component" value="Unassembled WGS sequence"/>
</dbReference>
<dbReference type="Pfam" id="PF13470">
    <property type="entry name" value="PIN_3"/>
    <property type="match status" value="1"/>
</dbReference>
<protein>
    <submittedName>
        <fullName evidence="2">PilT protein domain protein</fullName>
    </submittedName>
</protein>
<accession>A0A0B7MJ47</accession>
<gene>
    <name evidence="2" type="ORF">SSCH_710021</name>
</gene>
<evidence type="ECO:0000259" key="1">
    <source>
        <dbReference type="SMART" id="SM00670"/>
    </source>
</evidence>
<reference evidence="3" key="1">
    <citation type="submission" date="2015-01" db="EMBL/GenBank/DDBJ databases">
        <authorList>
            <person name="Manzoor Shahid"/>
            <person name="Zubair Saima"/>
        </authorList>
    </citation>
    <scope>NUCLEOTIDE SEQUENCE [LARGE SCALE GENOMIC DNA]</scope>
    <source>
        <strain evidence="3">Sp3</strain>
    </source>
</reference>
<dbReference type="SMART" id="SM00670">
    <property type="entry name" value="PINc"/>
    <property type="match status" value="1"/>
</dbReference>
<proteinExistence type="predicted"/>
<dbReference type="InterPro" id="IPR002850">
    <property type="entry name" value="PIN_toxin-like"/>
</dbReference>
<name>A0A0B7MJ47_9FIRM</name>
<dbReference type="InterPro" id="IPR002716">
    <property type="entry name" value="PIN_dom"/>
</dbReference>
<evidence type="ECO:0000313" key="3">
    <source>
        <dbReference type="Proteomes" id="UP000046155"/>
    </source>
</evidence>
<dbReference type="PANTHER" id="PTHR34610:SF3">
    <property type="entry name" value="SSL7007 PROTEIN"/>
    <property type="match status" value="1"/>
</dbReference>
<sequence length="134" mass="15482">MRIMIDTNVLISIFIFPSAKMLSLIDTITERHTIVLPSYVLDELKAVIRRKFPQKYDLLDRFIQRLPFFLAYTPEGIDAEKCPEIRDKKDLPILVTAILEEVDVLITGDADFAAVEIERPEILTPARFLEKYAE</sequence>
<dbReference type="InterPro" id="IPR029060">
    <property type="entry name" value="PIN-like_dom_sf"/>
</dbReference>
<evidence type="ECO:0000313" key="2">
    <source>
        <dbReference type="EMBL" id="CEO90075.1"/>
    </source>
</evidence>
<keyword evidence="3" id="KW-1185">Reference proteome</keyword>